<evidence type="ECO:0008006" key="4">
    <source>
        <dbReference type="Google" id="ProtNLM"/>
    </source>
</evidence>
<gene>
    <name evidence="2" type="ORF">DEALK_11740</name>
</gene>
<dbReference type="Proteomes" id="UP000053947">
    <property type="component" value="Unassembled WGS sequence"/>
</dbReference>
<evidence type="ECO:0000313" key="2">
    <source>
        <dbReference type="EMBL" id="KTB48328.1"/>
    </source>
</evidence>
<sequence>MSKVFSGVFAVLFIISMLMAGGCSGEEKALLAQERDAANSQLQQTQAELNIACADLSAVENELAALKASFEAAQKTIAELQAKSSPRYFSSPIELANWLAKDPVSEEPDAVTYGAWYAKALRVQQNAAADGFLVSVQYHYCDERHIIEYIACLTVVNGYMFMWNPETDDVELDPLWGTSKVI</sequence>
<keyword evidence="3" id="KW-1185">Reference proteome</keyword>
<dbReference type="EMBL" id="LFDV01000002">
    <property type="protein sequence ID" value="KTB48328.1"/>
    <property type="molecule type" value="Genomic_DNA"/>
</dbReference>
<keyword evidence="1" id="KW-0175">Coiled coil</keyword>
<evidence type="ECO:0000313" key="3">
    <source>
        <dbReference type="Proteomes" id="UP000053947"/>
    </source>
</evidence>
<dbReference type="PROSITE" id="PS51257">
    <property type="entry name" value="PROKAR_LIPOPROTEIN"/>
    <property type="match status" value="1"/>
</dbReference>
<accession>A0A0W0GII6</accession>
<name>A0A0W0GII6_9CHLR</name>
<reference evidence="2 3" key="1">
    <citation type="submission" date="2015-06" db="EMBL/GenBank/DDBJ databases">
        <title>Genome sequence of the organohalide-respiring Dehalogenimonas alkenigignens type strain (IP3-3T).</title>
        <authorList>
            <person name="Key T.A."/>
            <person name="Richmond D.P."/>
            <person name="Bowman K.S."/>
            <person name="Cho Y.-J."/>
            <person name="Chun J."/>
            <person name="da Costa M.S."/>
            <person name="Rainey F.A."/>
            <person name="Moe W.M."/>
        </authorList>
    </citation>
    <scope>NUCLEOTIDE SEQUENCE [LARGE SCALE GENOMIC DNA]</scope>
    <source>
        <strain evidence="2 3">IP3-3</strain>
    </source>
</reference>
<proteinExistence type="predicted"/>
<organism evidence="2 3">
    <name type="scientific">Dehalogenimonas alkenigignens</name>
    <dbReference type="NCBI Taxonomy" id="1217799"/>
    <lineage>
        <taxon>Bacteria</taxon>
        <taxon>Bacillati</taxon>
        <taxon>Chloroflexota</taxon>
        <taxon>Dehalococcoidia</taxon>
        <taxon>Dehalococcoidales</taxon>
        <taxon>Dehalococcoidaceae</taxon>
        <taxon>Dehalogenimonas</taxon>
    </lineage>
</organism>
<dbReference type="AlphaFoldDB" id="A0A0W0GII6"/>
<protein>
    <recommendedName>
        <fullName evidence="4">Lipoprotein</fullName>
    </recommendedName>
</protein>
<dbReference type="RefSeq" id="WP_058439332.1">
    <property type="nucleotide sequence ID" value="NZ_KQ758903.1"/>
</dbReference>
<evidence type="ECO:0000256" key="1">
    <source>
        <dbReference type="SAM" id="Coils"/>
    </source>
</evidence>
<comment type="caution">
    <text evidence="2">The sequence shown here is derived from an EMBL/GenBank/DDBJ whole genome shotgun (WGS) entry which is preliminary data.</text>
</comment>
<feature type="coiled-coil region" evidence="1">
    <location>
        <begin position="28"/>
        <end position="83"/>
    </location>
</feature>